<gene>
    <name evidence="1" type="ORF">NDES1114_LOCUS7691</name>
</gene>
<dbReference type="AlphaFoldDB" id="A0A7S1PU66"/>
<reference evidence="1" key="1">
    <citation type="submission" date="2021-01" db="EMBL/GenBank/DDBJ databases">
        <authorList>
            <person name="Corre E."/>
            <person name="Pelletier E."/>
            <person name="Niang G."/>
            <person name="Scheremetjew M."/>
            <person name="Finn R."/>
            <person name="Kale V."/>
            <person name="Holt S."/>
            <person name="Cochrane G."/>
            <person name="Meng A."/>
            <person name="Brown T."/>
            <person name="Cohen L."/>
        </authorList>
    </citation>
    <scope>NUCLEOTIDE SEQUENCE</scope>
    <source>
        <strain evidence="1">CCAP 1951/1</strain>
    </source>
</reference>
<evidence type="ECO:0000313" key="1">
    <source>
        <dbReference type="EMBL" id="CAD9101914.1"/>
    </source>
</evidence>
<accession>A0A7S1PU66</accession>
<dbReference type="PANTHER" id="PTHR12941:SF10">
    <property type="entry name" value="ER MEMBRANE PROTEIN COMPLEX SUBUNIT 8_9 HOMOLOG"/>
    <property type="match status" value="1"/>
</dbReference>
<dbReference type="EMBL" id="HBGF01011545">
    <property type="protein sequence ID" value="CAD9101914.1"/>
    <property type="molecule type" value="Transcribed_RNA"/>
</dbReference>
<name>A0A7S1PU66_NEODS</name>
<sequence length="225" mass="22936">MDAAFPCSPAAYCTAALHALKHPTQPVMGLLLGPRASPAATADGGKAAAYASAAVPVAHTEVASAPHPMTEIAVKQVLAVATSSGRRIVGLYAANERCGDNALSEHTAALASFVAGEAGEPITVWLMDNAKLPPGKSEGAAVKLYTAEKTRISAAGSSAALTFAEWDSAALAPKAAPIAGRAIIARLGELVEARKAAAVGDFEEHLENCEVDYFNPWAAAACAME</sequence>
<evidence type="ECO:0008006" key="2">
    <source>
        <dbReference type="Google" id="ProtNLM"/>
    </source>
</evidence>
<dbReference type="InterPro" id="IPR005366">
    <property type="entry name" value="EMC8/9"/>
</dbReference>
<dbReference type="GO" id="GO:0072546">
    <property type="term" value="C:EMC complex"/>
    <property type="evidence" value="ECO:0007669"/>
    <property type="project" value="InterPro"/>
</dbReference>
<protein>
    <recommendedName>
        <fullName evidence="2">MPN domain-containing protein</fullName>
    </recommendedName>
</protein>
<organism evidence="1">
    <name type="scientific">Neobodo designis</name>
    <name type="common">Flagellated protozoan</name>
    <name type="synonym">Bodo designis</name>
    <dbReference type="NCBI Taxonomy" id="312471"/>
    <lineage>
        <taxon>Eukaryota</taxon>
        <taxon>Discoba</taxon>
        <taxon>Euglenozoa</taxon>
        <taxon>Kinetoplastea</taxon>
        <taxon>Metakinetoplastina</taxon>
        <taxon>Neobodonida</taxon>
        <taxon>Neobodo</taxon>
    </lineage>
</organism>
<dbReference type="PANTHER" id="PTHR12941">
    <property type="entry name" value="ER MEMBRANE PROTEIN COMPLEX"/>
    <property type="match status" value="1"/>
</dbReference>
<proteinExistence type="predicted"/>
<dbReference type="Pfam" id="PF03665">
    <property type="entry name" value="UPF0172"/>
    <property type="match status" value="1"/>
</dbReference>